<dbReference type="Gene3D" id="3.20.20.80">
    <property type="entry name" value="Glycosidases"/>
    <property type="match status" value="1"/>
</dbReference>
<dbReference type="FunFam" id="3.20.20.80:FF:000015">
    <property type="entry name" value="Acidic endochitinase SE2"/>
    <property type="match status" value="1"/>
</dbReference>
<dbReference type="EMBL" id="AWUE01022384">
    <property type="protein sequence ID" value="OMO58740.1"/>
    <property type="molecule type" value="Genomic_DNA"/>
</dbReference>
<name>A0A1R3KUS5_9ROSI</name>
<dbReference type="CDD" id="cd02877">
    <property type="entry name" value="GH18_hevamine_XipI_class_III"/>
    <property type="match status" value="1"/>
</dbReference>
<dbReference type="GO" id="GO:0008843">
    <property type="term" value="F:endochitinase activity"/>
    <property type="evidence" value="ECO:0007669"/>
    <property type="project" value="UniProtKB-EC"/>
</dbReference>
<keyword evidence="7" id="KW-0326">Glycosidase</keyword>
<feature type="domain" description="GH18" evidence="11">
    <location>
        <begin position="26"/>
        <end position="297"/>
    </location>
</feature>
<keyword evidence="10" id="KW-0732">Signal</keyword>
<evidence type="ECO:0000256" key="7">
    <source>
        <dbReference type="ARBA" id="ARBA00023295"/>
    </source>
</evidence>
<evidence type="ECO:0000313" key="14">
    <source>
        <dbReference type="Proteomes" id="UP000187203"/>
    </source>
</evidence>
<keyword evidence="8" id="KW-0624">Polysaccharide degradation</keyword>
<dbReference type="GO" id="GO:0000272">
    <property type="term" value="P:polysaccharide catabolic process"/>
    <property type="evidence" value="ECO:0007669"/>
    <property type="project" value="UniProtKB-KW"/>
</dbReference>
<dbReference type="SUPFAM" id="SSF51445">
    <property type="entry name" value="(Trans)glycosidases"/>
    <property type="match status" value="1"/>
</dbReference>
<feature type="signal peptide" evidence="10">
    <location>
        <begin position="1"/>
        <end position="26"/>
    </location>
</feature>
<dbReference type="EC" id="3.2.1.14" evidence="2"/>
<dbReference type="PANTHER" id="PTHR45708">
    <property type="entry name" value="ENDOCHITINASE"/>
    <property type="match status" value="1"/>
</dbReference>
<keyword evidence="6" id="KW-0119">Carbohydrate metabolism</keyword>
<dbReference type="GO" id="GO:0005576">
    <property type="term" value="C:extracellular region"/>
    <property type="evidence" value="ECO:0007669"/>
    <property type="project" value="TreeGrafter"/>
</dbReference>
<protein>
    <recommendedName>
        <fullName evidence="2">chitinase</fullName>
        <ecNumber evidence="2">3.2.1.14</ecNumber>
    </recommendedName>
</protein>
<evidence type="ECO:0000256" key="6">
    <source>
        <dbReference type="ARBA" id="ARBA00023277"/>
    </source>
</evidence>
<dbReference type="InterPro" id="IPR045321">
    <property type="entry name" value="Cts1-like"/>
</dbReference>
<evidence type="ECO:0000259" key="11">
    <source>
        <dbReference type="PROSITE" id="PS51910"/>
    </source>
</evidence>
<dbReference type="PANTHER" id="PTHR45708:SF43">
    <property type="entry name" value="CHITINASE"/>
    <property type="match status" value="1"/>
</dbReference>
<evidence type="ECO:0000313" key="12">
    <source>
        <dbReference type="EMBL" id="OMO58740.1"/>
    </source>
</evidence>
<evidence type="ECO:0000313" key="13">
    <source>
        <dbReference type="EMBL" id="OMP10816.1"/>
    </source>
</evidence>
<evidence type="ECO:0000256" key="3">
    <source>
        <dbReference type="ARBA" id="ARBA00022801"/>
    </source>
</evidence>
<evidence type="ECO:0000256" key="8">
    <source>
        <dbReference type="ARBA" id="ARBA00023326"/>
    </source>
</evidence>
<keyword evidence="4" id="KW-0146">Chitin degradation</keyword>
<reference evidence="13" key="3">
    <citation type="journal article" date="2017" name="Nat. Plants">
        <title>Comparative genomics of two jute species and insight into fibre biogenesis.</title>
        <authorList>
            <person name="Islam M.S."/>
            <person name="Saito J.A."/>
            <person name="Emdad E.M."/>
            <person name="Ahmed B."/>
            <person name="Islam M.M."/>
            <person name="Halim A."/>
            <person name="Hossen Q.M."/>
            <person name="Hossain M.Z."/>
            <person name="Ahmed R."/>
            <person name="Hossain M.S."/>
            <person name="Kabir S.M."/>
            <person name="Khan M.S."/>
            <person name="Khan M.M."/>
            <person name="Hasan R."/>
            <person name="Aktar N."/>
            <person name="Honi U."/>
            <person name="Islam R."/>
            <person name="Rashid M.M."/>
            <person name="Wan X."/>
            <person name="Hou S."/>
            <person name="Haque T."/>
            <person name="Azam M.S."/>
            <person name="Moosa M.M."/>
            <person name="Elias S.M."/>
            <person name="Hasan A.M."/>
            <person name="Mahmood N."/>
            <person name="Shafiuddin M."/>
            <person name="Shahid S."/>
            <person name="Shommu N.S."/>
            <person name="Jahan S."/>
            <person name="Roy S."/>
            <person name="Chowdhury A."/>
            <person name="Akhand A.I."/>
            <person name="Nisho G.M."/>
            <person name="Uddin K.S."/>
            <person name="Rabeya T."/>
            <person name="Hoque S.M."/>
            <person name="Snigdha A.R."/>
            <person name="Mortoza S."/>
            <person name="Matin S.A."/>
            <person name="Islam M.K."/>
            <person name="Lashkar M.Z."/>
            <person name="Zaman M."/>
            <person name="Yuryev A."/>
            <person name="Uddin M.K."/>
            <person name="Rahman M.S."/>
            <person name="Haque M.S."/>
            <person name="Alam M.M."/>
            <person name="Khan H."/>
            <person name="Alam M."/>
        </authorList>
    </citation>
    <scope>NUCLEOTIDE SEQUENCE</scope>
    <source>
        <tissue evidence="13">Whole seedlings</tissue>
    </source>
</reference>
<feature type="chain" id="PRO_5011900458" description="chitinase" evidence="10">
    <location>
        <begin position="27"/>
        <end position="297"/>
    </location>
</feature>
<dbReference type="InterPro" id="IPR001223">
    <property type="entry name" value="Glyco_hydro18_cat"/>
</dbReference>
<comment type="caution">
    <text evidence="13">The sequence shown here is derived from an EMBL/GenBank/DDBJ whole genome shotgun (WGS) entry which is preliminary data.</text>
</comment>
<keyword evidence="14" id="KW-1185">Reference proteome</keyword>
<dbReference type="Proteomes" id="UP000187203">
    <property type="component" value="Unassembled WGS sequence"/>
</dbReference>
<evidence type="ECO:0000256" key="1">
    <source>
        <dbReference type="ARBA" id="ARBA00000822"/>
    </source>
</evidence>
<dbReference type="PROSITE" id="PS51910">
    <property type="entry name" value="GH18_2"/>
    <property type="match status" value="1"/>
</dbReference>
<proteinExistence type="inferred from homology"/>
<dbReference type="AlphaFoldDB" id="A0A1R3KUS5"/>
<dbReference type="GO" id="GO:0006032">
    <property type="term" value="P:chitin catabolic process"/>
    <property type="evidence" value="ECO:0007669"/>
    <property type="project" value="UniProtKB-KW"/>
</dbReference>
<keyword evidence="5" id="KW-1015">Disulfide bond</keyword>
<evidence type="ECO:0000256" key="9">
    <source>
        <dbReference type="ARBA" id="ARBA00025727"/>
    </source>
</evidence>
<dbReference type="InterPro" id="IPR017853">
    <property type="entry name" value="GH"/>
</dbReference>
<reference evidence="14" key="1">
    <citation type="submission" date="2013-09" db="EMBL/GenBank/DDBJ databases">
        <title>Corchorus olitorius genome sequencing.</title>
        <authorList>
            <person name="Alam M."/>
            <person name="Haque M.S."/>
            <person name="Islam M.S."/>
            <person name="Emdad E.M."/>
            <person name="Islam M.M."/>
            <person name="Ahmed B."/>
            <person name="Halim A."/>
            <person name="Hossen Q.M.M."/>
            <person name="Hossain M.Z."/>
            <person name="Ahmed R."/>
            <person name="Khan M.M."/>
            <person name="Islam R."/>
            <person name="Rashid M.M."/>
            <person name="Khan S.A."/>
            <person name="Rahman M.S."/>
            <person name="Alam M."/>
            <person name="Yahiya A.S."/>
            <person name="Khan M.S."/>
            <person name="Azam M.S."/>
            <person name="Haque T."/>
            <person name="Lashkar M.Z.H."/>
            <person name="Akhand A.I."/>
            <person name="Morshed G."/>
            <person name="Roy S."/>
            <person name="Uddin K.S."/>
            <person name="Rabeya T."/>
            <person name="Hossain A.S."/>
            <person name="Chowdhury A."/>
            <person name="Snigdha A.R."/>
            <person name="Mortoza M.S."/>
            <person name="Matin S.A."/>
            <person name="Hoque S.M.E."/>
            <person name="Islam M.K."/>
            <person name="Roy D.K."/>
            <person name="Haider R."/>
            <person name="Moosa M.M."/>
            <person name="Elias S.M."/>
            <person name="Hasan A.M."/>
            <person name="Jahan S."/>
            <person name="Shafiuddin M."/>
            <person name="Mahmood N."/>
            <person name="Shommy N.S."/>
        </authorList>
    </citation>
    <scope>NUCLEOTIDE SEQUENCE [LARGE SCALE GENOMIC DNA]</scope>
    <source>
        <strain evidence="14">cv. O-4</strain>
    </source>
</reference>
<dbReference type="OrthoDB" id="6020543at2759"/>
<dbReference type="STRING" id="93759.A0A1R3KUS5"/>
<organism evidence="13 14">
    <name type="scientific">Corchorus olitorius</name>
    <dbReference type="NCBI Taxonomy" id="93759"/>
    <lineage>
        <taxon>Eukaryota</taxon>
        <taxon>Viridiplantae</taxon>
        <taxon>Streptophyta</taxon>
        <taxon>Embryophyta</taxon>
        <taxon>Tracheophyta</taxon>
        <taxon>Spermatophyta</taxon>
        <taxon>Magnoliopsida</taxon>
        <taxon>eudicotyledons</taxon>
        <taxon>Gunneridae</taxon>
        <taxon>Pentapetalae</taxon>
        <taxon>rosids</taxon>
        <taxon>malvids</taxon>
        <taxon>Malvales</taxon>
        <taxon>Malvaceae</taxon>
        <taxon>Grewioideae</taxon>
        <taxon>Apeibeae</taxon>
        <taxon>Corchorus</taxon>
    </lineage>
</organism>
<dbReference type="InterPro" id="IPR050542">
    <property type="entry name" value="Glycosyl_Hydrlase18_Chitinase"/>
</dbReference>
<dbReference type="EMBL" id="AWUE01011244">
    <property type="protein sequence ID" value="OMP10816.1"/>
    <property type="molecule type" value="Genomic_DNA"/>
</dbReference>
<sequence>MATKTKALPIFLSLLVVLALVEVSHGKLVIYWGQDSSETSLNATCNSGLYDLVNIAFLNKFGSGRTPQLNLAGHCNPANGGCKSLSSEIINCQKKKIKVLLSIGGGIGQYSLASTADAKKFADYLYNNFLGGKSTSRPFGTAVLDGIDFKVELGSAQHWDDLVRFLAAYSKPGRRIFLSAAPKCSIPDKFLGAALRTGLLGHLWVQFYNNPQCQYRPGDTSKIIATWKQWASMKWTTKLLLGMPASKAAGSGFIPAGVLINQIMPEIKKTPKFGGVMLWNRFYDRASNYTAVIRSSV</sequence>
<comment type="similarity">
    <text evidence="9">Belongs to the glycosyl hydrolase 18 family. Chitinase class III subfamily.</text>
</comment>
<keyword evidence="3" id="KW-0378">Hydrolase</keyword>
<accession>A0A1R3KUS5</accession>
<comment type="catalytic activity">
    <reaction evidence="1">
        <text>Random endo-hydrolysis of N-acetyl-beta-D-glucosaminide (1-&gt;4)-beta-linkages in chitin and chitodextrins.</text>
        <dbReference type="EC" id="3.2.1.14"/>
    </reaction>
</comment>
<evidence type="ECO:0000256" key="10">
    <source>
        <dbReference type="SAM" id="SignalP"/>
    </source>
</evidence>
<reference evidence="13" key="2">
    <citation type="submission" date="2013-09" db="EMBL/GenBank/DDBJ databases">
        <authorList>
            <person name="Alam M."/>
            <person name="Haque M.S."/>
            <person name="Islam M.S."/>
            <person name="Emdad E.M."/>
            <person name="Islam M.M."/>
            <person name="Ahmed B."/>
            <person name="Halim A."/>
            <person name="Hossen Q.M.M."/>
            <person name="Hossain M.Z."/>
            <person name="Ahmed R."/>
            <person name="Khan M.M."/>
            <person name="Islam R."/>
            <person name="Rashid M.M."/>
            <person name="Khan S.A."/>
            <person name="Rahman M.S."/>
            <person name="Alam M."/>
            <person name="Yahiya A.S."/>
            <person name="Khan M.S."/>
            <person name="Azam M.S."/>
            <person name="Haque T."/>
            <person name="Lashkar M.Z.H."/>
            <person name="Akhand A.I."/>
            <person name="Morshed G."/>
            <person name="Roy S."/>
            <person name="Uddin K.S."/>
            <person name="Rabeya T."/>
            <person name="Hossain A.S."/>
            <person name="Chowdhury A."/>
            <person name="Snigdha A.R."/>
            <person name="Mortoza M.S."/>
            <person name="Matin S.A."/>
            <person name="Hoque S.M.E."/>
            <person name="Islam M.K."/>
            <person name="Roy D.K."/>
            <person name="Haider R."/>
            <person name="Moosa M.M."/>
            <person name="Elias S.M."/>
            <person name="Hasan A.M."/>
            <person name="Jahan S."/>
            <person name="Shafiuddin M."/>
            <person name="Mahmood N."/>
            <person name="Shommy N.S."/>
        </authorList>
    </citation>
    <scope>NUCLEOTIDE SEQUENCE</scope>
    <source>
        <tissue evidence="13">Whole seedlings</tissue>
    </source>
</reference>
<gene>
    <name evidence="13" type="ORF">COLO4_04248</name>
    <name evidence="12" type="ORF">COLO4_34404</name>
</gene>
<dbReference type="Pfam" id="PF00704">
    <property type="entry name" value="Glyco_hydro_18"/>
    <property type="match status" value="1"/>
</dbReference>
<evidence type="ECO:0000256" key="4">
    <source>
        <dbReference type="ARBA" id="ARBA00023024"/>
    </source>
</evidence>
<evidence type="ECO:0000256" key="2">
    <source>
        <dbReference type="ARBA" id="ARBA00012729"/>
    </source>
</evidence>
<evidence type="ECO:0000256" key="5">
    <source>
        <dbReference type="ARBA" id="ARBA00023157"/>
    </source>
</evidence>